<keyword evidence="6" id="KW-0031">Aminopeptidase</keyword>
<dbReference type="InterPro" id="IPR027268">
    <property type="entry name" value="Peptidase_M4/M1_CTD_sf"/>
</dbReference>
<dbReference type="PRINTS" id="PR00756">
    <property type="entry name" value="ALADIPTASE"/>
</dbReference>
<dbReference type="GO" id="GO:0042277">
    <property type="term" value="F:peptide binding"/>
    <property type="evidence" value="ECO:0007669"/>
    <property type="project" value="TreeGrafter"/>
</dbReference>
<dbReference type="Gene3D" id="1.10.390.10">
    <property type="entry name" value="Neutral Protease Domain 2"/>
    <property type="match status" value="1"/>
</dbReference>
<sequence length="788" mass="88991">MRKLWYIVFLMGPFLLQAQYNCMDSKQAVQALSTPNINNNAKSDTFDILDYELFLDLYGIAQQEFKAEARIRVTPRIVNVSRLNLDLWKLQVDSVKFPGVSGTYSYNDSLLQIDFSNALNLGDTTSVWIYYSGYPQGDPLNWGGFHAAQGYYYNLGVGFGSNPHTYGRAWFPCYDNFVEKSTYSLNLLSKAPMRPLLSGDQITRNSQGDSILSSARLDKAIPTYLISFALANYQFLSDTVAGANGTLDILLAAKAADTSNLKASFVNLKPTLHAYEHYFGPYQWPRVGYAATTVGAMEHATSISYPINLINGNLNGEDIMAHELAHHWFGNLITCETADDMWINEGMAEFSSHLYTEQVYGRKEYLDIVRENAWNVLLNAASRDGNMHRSLYGMPHEFVYGYHVYQKGAMVGHNMRHYLGDSVFFNSLQQLFNDHAYGNLNSVEFRDEMIRISGNTDLQDFWQDWVFEAGYPQFSVEDWSYQDLTQRVDLSLKQRTYAAPNYFNQVPVDITFFKADGTHFTQRLIHSGKESQHSGILIPFKPIAVLASYSGSLLTATGRDHLHFDQAGSQTASYGGMTVSTENFVDTGSVVVMQHLVAAEKDSANPFDFRLGQKHYFTVQNLYFQQSTLKGELRFDGSTRGLDQDLLQNGNDSLVVLYRPKGAQQWNLYPHQQKQASSPNSRIGSIILNPLMSGDYVLANSDESLALEVISTENKNIRLFPNPVQDSLTLVSESGPIDWQIELITPAGRTRIQEKYEHLAELKIKMERFPAGNYILKVNGQEFKVVKI</sequence>
<organism evidence="15 16">
    <name type="scientific">Croceimicrobium hydrocarbonivorans</name>
    <dbReference type="NCBI Taxonomy" id="2761580"/>
    <lineage>
        <taxon>Bacteria</taxon>
        <taxon>Pseudomonadati</taxon>
        <taxon>Bacteroidota</taxon>
        <taxon>Flavobacteriia</taxon>
        <taxon>Flavobacteriales</taxon>
        <taxon>Owenweeksiaceae</taxon>
        <taxon>Croceimicrobium</taxon>
    </lineage>
</organism>
<dbReference type="InterPro" id="IPR001930">
    <property type="entry name" value="Peptidase_M1"/>
</dbReference>
<evidence type="ECO:0000256" key="11">
    <source>
        <dbReference type="ARBA" id="ARBA00022833"/>
    </source>
</evidence>
<feature type="signal peptide" evidence="13">
    <location>
        <begin position="1"/>
        <end position="18"/>
    </location>
</feature>
<dbReference type="EMBL" id="CP060139">
    <property type="protein sequence ID" value="QNR24509.1"/>
    <property type="molecule type" value="Genomic_DNA"/>
</dbReference>
<evidence type="ECO:0000259" key="14">
    <source>
        <dbReference type="Pfam" id="PF01433"/>
    </source>
</evidence>
<dbReference type="InterPro" id="IPR042097">
    <property type="entry name" value="Aminopeptidase_N-like_N_sf"/>
</dbReference>
<dbReference type="SUPFAM" id="SSF55486">
    <property type="entry name" value="Metalloproteases ('zincins'), catalytic domain"/>
    <property type="match status" value="1"/>
</dbReference>
<evidence type="ECO:0000313" key="15">
    <source>
        <dbReference type="EMBL" id="QNR24509.1"/>
    </source>
</evidence>
<dbReference type="GO" id="GO:0008270">
    <property type="term" value="F:zinc ion binding"/>
    <property type="evidence" value="ECO:0007669"/>
    <property type="project" value="InterPro"/>
</dbReference>
<evidence type="ECO:0000256" key="6">
    <source>
        <dbReference type="ARBA" id="ARBA00022438"/>
    </source>
</evidence>
<dbReference type="GO" id="GO:0043171">
    <property type="term" value="P:peptide catabolic process"/>
    <property type="evidence" value="ECO:0007669"/>
    <property type="project" value="TreeGrafter"/>
</dbReference>
<dbReference type="SUPFAM" id="SSF63737">
    <property type="entry name" value="Leukotriene A4 hydrolase N-terminal domain"/>
    <property type="match status" value="1"/>
</dbReference>
<keyword evidence="16" id="KW-1185">Reference proteome</keyword>
<dbReference type="PANTHER" id="PTHR11533:SF174">
    <property type="entry name" value="PUROMYCIN-SENSITIVE AMINOPEPTIDASE-RELATED"/>
    <property type="match status" value="1"/>
</dbReference>
<gene>
    <name evidence="15" type="ORF">H4K34_01305</name>
</gene>
<dbReference type="EC" id="3.4.11.2" evidence="4"/>
<keyword evidence="12" id="KW-0482">Metalloprotease</keyword>
<dbReference type="Gene3D" id="2.60.40.1730">
    <property type="entry name" value="tricorn interacting facor f3 domain"/>
    <property type="match status" value="1"/>
</dbReference>
<keyword evidence="9 13" id="KW-0732">Signal</keyword>
<evidence type="ECO:0000256" key="1">
    <source>
        <dbReference type="ARBA" id="ARBA00000098"/>
    </source>
</evidence>
<reference evidence="15 16" key="1">
    <citation type="submission" date="2020-08" db="EMBL/GenBank/DDBJ databases">
        <title>Croceimicrobium hydrocarbonivorans gen. nov., sp. nov., a novel marine bacterium isolated from a bacterial consortium that degrades polyethylene terephthalate.</title>
        <authorList>
            <person name="Liu R."/>
        </authorList>
    </citation>
    <scope>NUCLEOTIDE SEQUENCE [LARGE SCALE GENOMIC DNA]</scope>
    <source>
        <strain evidence="15 16">A20-9</strain>
    </source>
</reference>
<comment type="similarity">
    <text evidence="3">Belongs to the peptidase M1 family.</text>
</comment>
<proteinExistence type="inferred from homology"/>
<evidence type="ECO:0000256" key="5">
    <source>
        <dbReference type="ARBA" id="ARBA00015611"/>
    </source>
</evidence>
<dbReference type="InterPro" id="IPR050344">
    <property type="entry name" value="Peptidase_M1_aminopeptidases"/>
</dbReference>
<dbReference type="CDD" id="cd09603">
    <property type="entry name" value="M1_APN_like"/>
    <property type="match status" value="1"/>
</dbReference>
<evidence type="ECO:0000256" key="2">
    <source>
        <dbReference type="ARBA" id="ARBA00001947"/>
    </source>
</evidence>
<keyword evidence="7" id="KW-0645">Protease</keyword>
<evidence type="ECO:0000256" key="7">
    <source>
        <dbReference type="ARBA" id="ARBA00022670"/>
    </source>
</evidence>
<dbReference type="InterPro" id="IPR014782">
    <property type="entry name" value="Peptidase_M1_dom"/>
</dbReference>
<dbReference type="RefSeq" id="WP_210759036.1">
    <property type="nucleotide sequence ID" value="NZ_CP060139.1"/>
</dbReference>
<evidence type="ECO:0000256" key="10">
    <source>
        <dbReference type="ARBA" id="ARBA00022801"/>
    </source>
</evidence>
<dbReference type="GO" id="GO:0016020">
    <property type="term" value="C:membrane"/>
    <property type="evidence" value="ECO:0007669"/>
    <property type="project" value="TreeGrafter"/>
</dbReference>
<evidence type="ECO:0000256" key="3">
    <source>
        <dbReference type="ARBA" id="ARBA00010136"/>
    </source>
</evidence>
<dbReference type="GO" id="GO:0005737">
    <property type="term" value="C:cytoplasm"/>
    <property type="evidence" value="ECO:0007669"/>
    <property type="project" value="TreeGrafter"/>
</dbReference>
<dbReference type="GO" id="GO:0070006">
    <property type="term" value="F:metalloaminopeptidase activity"/>
    <property type="evidence" value="ECO:0007669"/>
    <property type="project" value="TreeGrafter"/>
</dbReference>
<evidence type="ECO:0000256" key="4">
    <source>
        <dbReference type="ARBA" id="ARBA00012564"/>
    </source>
</evidence>
<evidence type="ECO:0000256" key="8">
    <source>
        <dbReference type="ARBA" id="ARBA00022723"/>
    </source>
</evidence>
<feature type="domain" description="Peptidase M1 membrane alanine aminopeptidase" evidence="14">
    <location>
        <begin position="270"/>
        <end position="465"/>
    </location>
</feature>
<dbReference type="NCBIfam" id="TIGR04183">
    <property type="entry name" value="Por_Secre_tail"/>
    <property type="match status" value="1"/>
</dbReference>
<keyword evidence="11" id="KW-0862">Zinc</keyword>
<feature type="chain" id="PRO_5028880645" description="Aminopeptidase N" evidence="13">
    <location>
        <begin position="19"/>
        <end position="788"/>
    </location>
</feature>
<dbReference type="KEGG" id="chyd:H4K34_01305"/>
<accession>A0A7H0VFL1</accession>
<dbReference type="Pfam" id="PF01433">
    <property type="entry name" value="Peptidase_M1"/>
    <property type="match status" value="1"/>
</dbReference>
<keyword evidence="10" id="KW-0378">Hydrolase</keyword>
<dbReference type="Proteomes" id="UP000516305">
    <property type="component" value="Chromosome"/>
</dbReference>
<dbReference type="GO" id="GO:0006508">
    <property type="term" value="P:proteolysis"/>
    <property type="evidence" value="ECO:0007669"/>
    <property type="project" value="UniProtKB-KW"/>
</dbReference>
<name>A0A7H0VFL1_9FLAO</name>
<evidence type="ECO:0000256" key="12">
    <source>
        <dbReference type="ARBA" id="ARBA00023049"/>
    </source>
</evidence>
<evidence type="ECO:0000256" key="9">
    <source>
        <dbReference type="ARBA" id="ARBA00022729"/>
    </source>
</evidence>
<protein>
    <recommendedName>
        <fullName evidence="5">Aminopeptidase N</fullName>
        <ecNumber evidence="4">3.4.11.2</ecNumber>
    </recommendedName>
</protein>
<keyword evidence="8" id="KW-0479">Metal-binding</keyword>
<dbReference type="InterPro" id="IPR026444">
    <property type="entry name" value="Secre_tail"/>
</dbReference>
<evidence type="ECO:0000313" key="16">
    <source>
        <dbReference type="Proteomes" id="UP000516305"/>
    </source>
</evidence>
<dbReference type="AlphaFoldDB" id="A0A7H0VFL1"/>
<evidence type="ECO:0000256" key="13">
    <source>
        <dbReference type="SAM" id="SignalP"/>
    </source>
</evidence>
<comment type="catalytic activity">
    <reaction evidence="1">
        <text>Release of an N-terminal amino acid, Xaa-|-Yaa- from a peptide, amide or arylamide. Xaa is preferably Ala, but may be most amino acids including Pro (slow action). When a terminal hydrophobic residue is followed by a prolyl residue, the two may be released as an intact Xaa-Pro dipeptide.</text>
        <dbReference type="EC" id="3.4.11.2"/>
    </reaction>
</comment>
<comment type="cofactor">
    <cofactor evidence="2">
        <name>Zn(2+)</name>
        <dbReference type="ChEBI" id="CHEBI:29105"/>
    </cofactor>
</comment>
<dbReference type="GO" id="GO:0016285">
    <property type="term" value="F:alanyl aminopeptidase activity"/>
    <property type="evidence" value="ECO:0007669"/>
    <property type="project" value="UniProtKB-EC"/>
</dbReference>
<dbReference type="PANTHER" id="PTHR11533">
    <property type="entry name" value="PROTEASE M1 ZINC METALLOPROTEASE"/>
    <property type="match status" value="1"/>
</dbReference>
<dbReference type="GO" id="GO:0005615">
    <property type="term" value="C:extracellular space"/>
    <property type="evidence" value="ECO:0007669"/>
    <property type="project" value="TreeGrafter"/>
</dbReference>